<reference evidence="2 3" key="1">
    <citation type="submission" date="2007-01" db="EMBL/GenBank/DDBJ databases">
        <authorList>
            <person name="Haygood M."/>
            <person name="Podell S."/>
            <person name="Anderson C."/>
            <person name="Hopkinson B."/>
            <person name="Roe K."/>
            <person name="Barbeau K."/>
            <person name="Gaasterland T."/>
            <person name="Ferriera S."/>
            <person name="Johnson J."/>
            <person name="Kravitz S."/>
            <person name="Beeson K."/>
            <person name="Sutton G."/>
            <person name="Rogers Y.-H."/>
            <person name="Friedman R."/>
            <person name="Frazier M."/>
            <person name="Venter J.C."/>
        </authorList>
    </citation>
    <scope>NUCLEOTIDE SEQUENCE [LARGE SCALE GENOMIC DNA]</scope>
    <source>
        <strain evidence="2 3">ATCC 23134</strain>
    </source>
</reference>
<keyword evidence="1" id="KW-1133">Transmembrane helix</keyword>
<dbReference type="AlphaFoldDB" id="A1ZCL3"/>
<comment type="caution">
    <text evidence="2">The sequence shown here is derived from an EMBL/GenBank/DDBJ whole genome shotgun (WGS) entry which is preliminary data.</text>
</comment>
<dbReference type="EMBL" id="AAWS01000001">
    <property type="protein sequence ID" value="EAY32015.1"/>
    <property type="molecule type" value="Genomic_DNA"/>
</dbReference>
<evidence type="ECO:0000256" key="1">
    <source>
        <dbReference type="SAM" id="Phobius"/>
    </source>
</evidence>
<sequence length="44" mass="4913">MKTTVFIQKSVAIVPTALLSLAMLTSYVRVLSGIYEKHQSINLF</sequence>
<keyword evidence="3" id="KW-1185">Reference proteome</keyword>
<gene>
    <name evidence="2" type="ORF">M23134_02044</name>
</gene>
<evidence type="ECO:0000313" key="3">
    <source>
        <dbReference type="Proteomes" id="UP000004095"/>
    </source>
</evidence>
<feature type="transmembrane region" description="Helical" evidence="1">
    <location>
        <begin position="12"/>
        <end position="31"/>
    </location>
</feature>
<proteinExistence type="predicted"/>
<accession>A1ZCL3</accession>
<name>A1ZCL3_MICM2</name>
<organism evidence="2 3">
    <name type="scientific">Microscilla marina ATCC 23134</name>
    <dbReference type="NCBI Taxonomy" id="313606"/>
    <lineage>
        <taxon>Bacteria</taxon>
        <taxon>Pseudomonadati</taxon>
        <taxon>Bacteroidota</taxon>
        <taxon>Cytophagia</taxon>
        <taxon>Cytophagales</taxon>
        <taxon>Microscillaceae</taxon>
        <taxon>Microscilla</taxon>
    </lineage>
</organism>
<protein>
    <submittedName>
        <fullName evidence="2">Uncharacterized protein</fullName>
    </submittedName>
</protein>
<dbReference type="Proteomes" id="UP000004095">
    <property type="component" value="Unassembled WGS sequence"/>
</dbReference>
<evidence type="ECO:0000313" key="2">
    <source>
        <dbReference type="EMBL" id="EAY32015.1"/>
    </source>
</evidence>
<keyword evidence="1" id="KW-0472">Membrane</keyword>
<keyword evidence="1" id="KW-0812">Transmembrane</keyword>